<evidence type="ECO:0000313" key="1">
    <source>
        <dbReference type="EMBL" id="KYH34932.1"/>
    </source>
</evidence>
<dbReference type="AlphaFoldDB" id="A0A151B589"/>
<gene>
    <name evidence="1" type="ORF">CLTEP_10960</name>
</gene>
<dbReference type="STRING" id="1121338.CLTEP_10960"/>
<accession>A0A151B589</accession>
<organism evidence="1 2">
    <name type="scientific">Clostridium tepidiprofundi DSM 19306</name>
    <dbReference type="NCBI Taxonomy" id="1121338"/>
    <lineage>
        <taxon>Bacteria</taxon>
        <taxon>Bacillati</taxon>
        <taxon>Bacillota</taxon>
        <taxon>Clostridia</taxon>
        <taxon>Eubacteriales</taxon>
        <taxon>Clostridiaceae</taxon>
        <taxon>Clostridium</taxon>
    </lineage>
</organism>
<name>A0A151B589_9CLOT</name>
<proteinExistence type="predicted"/>
<dbReference type="PATRIC" id="fig|1121338.3.peg.1129"/>
<reference evidence="1 2" key="1">
    <citation type="submission" date="2016-02" db="EMBL/GenBank/DDBJ databases">
        <title>Genome sequence of Clostridium tepidiprofundi DSM 19306.</title>
        <authorList>
            <person name="Poehlein A."/>
            <person name="Daniel R."/>
        </authorList>
    </citation>
    <scope>NUCLEOTIDE SEQUENCE [LARGE SCALE GENOMIC DNA]</scope>
    <source>
        <strain evidence="1 2">DSM 19306</strain>
    </source>
</reference>
<evidence type="ECO:0008006" key="3">
    <source>
        <dbReference type="Google" id="ProtNLM"/>
    </source>
</evidence>
<dbReference type="EMBL" id="LTBA01000008">
    <property type="protein sequence ID" value="KYH34932.1"/>
    <property type="molecule type" value="Genomic_DNA"/>
</dbReference>
<comment type="caution">
    <text evidence="1">The sequence shown here is derived from an EMBL/GenBank/DDBJ whole genome shotgun (WGS) entry which is preliminary data.</text>
</comment>
<evidence type="ECO:0000313" key="2">
    <source>
        <dbReference type="Proteomes" id="UP000075531"/>
    </source>
</evidence>
<keyword evidence="2" id="KW-1185">Reference proteome</keyword>
<sequence>MFIKNDYEKIIEAICAIKGIREEELVKILEDKNCRYLMFFLMKKYNCLDVNRLNEDFYIKNKRIVTYGIKKAEEKLLINRDFRAMYFKTQKIIEQMK</sequence>
<protein>
    <recommendedName>
        <fullName evidence="3">Ribose 5-phosphate isomerase</fullName>
    </recommendedName>
</protein>
<dbReference type="OrthoDB" id="1930532at2"/>
<dbReference type="Proteomes" id="UP000075531">
    <property type="component" value="Unassembled WGS sequence"/>
</dbReference>
<dbReference type="RefSeq" id="WP_084364668.1">
    <property type="nucleotide sequence ID" value="NZ_LTBA01000008.1"/>
</dbReference>